<dbReference type="GO" id="GO:0043953">
    <property type="term" value="P:protein transport by the Tat complex"/>
    <property type="evidence" value="ECO:0007669"/>
    <property type="project" value="InterPro"/>
</dbReference>
<dbReference type="AlphaFoldDB" id="A0A1F7RR28"/>
<dbReference type="GO" id="GO:0016020">
    <property type="term" value="C:membrane"/>
    <property type="evidence" value="ECO:0007669"/>
    <property type="project" value="UniProtKB-SubCell"/>
</dbReference>
<dbReference type="Proteomes" id="UP000178797">
    <property type="component" value="Unassembled WGS sequence"/>
</dbReference>
<evidence type="ECO:0000256" key="6">
    <source>
        <dbReference type="ARBA" id="ARBA00022989"/>
    </source>
</evidence>
<evidence type="ECO:0000313" key="10">
    <source>
        <dbReference type="Proteomes" id="UP000178797"/>
    </source>
</evidence>
<comment type="caution">
    <text evidence="9">The sequence shown here is derived from an EMBL/GenBank/DDBJ whole genome shotgun (WGS) entry which is preliminary data.</text>
</comment>
<evidence type="ECO:0000256" key="8">
    <source>
        <dbReference type="ARBA" id="ARBA00023136"/>
    </source>
</evidence>
<keyword evidence="5" id="KW-0653">Protein transport</keyword>
<evidence type="ECO:0000256" key="3">
    <source>
        <dbReference type="ARBA" id="ARBA00022475"/>
    </source>
</evidence>
<dbReference type="PANTHER" id="PTHR33162:SF1">
    <property type="entry name" value="SEC-INDEPENDENT PROTEIN TRANSLOCASE PROTEIN TATA, CHLOROPLASTIC"/>
    <property type="match status" value="1"/>
</dbReference>
<dbReference type="Pfam" id="PF02416">
    <property type="entry name" value="TatA_B_E"/>
    <property type="match status" value="1"/>
</dbReference>
<dbReference type="PANTHER" id="PTHR33162">
    <property type="entry name" value="SEC-INDEPENDENT PROTEIN TRANSLOCASE PROTEIN TATA, CHLOROPLASTIC"/>
    <property type="match status" value="1"/>
</dbReference>
<keyword evidence="2" id="KW-0813">Transport</keyword>
<dbReference type="InterPro" id="IPR003369">
    <property type="entry name" value="TatA/B/E"/>
</dbReference>
<dbReference type="InterPro" id="IPR018448">
    <property type="entry name" value="TatB"/>
</dbReference>
<dbReference type="GO" id="GO:0008320">
    <property type="term" value="F:protein transmembrane transporter activity"/>
    <property type="evidence" value="ECO:0007669"/>
    <property type="project" value="InterPro"/>
</dbReference>
<dbReference type="NCBIfam" id="TIGR01410">
    <property type="entry name" value="tatB"/>
    <property type="match status" value="1"/>
</dbReference>
<evidence type="ECO:0000256" key="7">
    <source>
        <dbReference type="ARBA" id="ARBA00023010"/>
    </source>
</evidence>
<comment type="subcellular location">
    <subcellularLocation>
        <location evidence="1">Membrane</location>
        <topology evidence="1">Single-pass membrane protein</topology>
    </subcellularLocation>
</comment>
<dbReference type="PRINTS" id="PR01506">
    <property type="entry name" value="TATBPROTEIN"/>
</dbReference>
<evidence type="ECO:0000313" key="9">
    <source>
        <dbReference type="EMBL" id="OGL43983.1"/>
    </source>
</evidence>
<keyword evidence="3" id="KW-1003">Cell membrane</keyword>
<protein>
    <submittedName>
        <fullName evidence="9">Twin arginine-targeting protein translocase TatB</fullName>
    </submittedName>
</protein>
<evidence type="ECO:0000256" key="5">
    <source>
        <dbReference type="ARBA" id="ARBA00022927"/>
    </source>
</evidence>
<sequence>MLGIGFQEMLVIAVLALVLIGPKKLPEIAKAIGRTLAEFKRAVDDVKGTVNEEMFKEERKLLTSEYEDMKSSVNIELEEKVGSGEKKD</sequence>
<dbReference type="Gene3D" id="1.20.5.3310">
    <property type="match status" value="1"/>
</dbReference>
<dbReference type="NCBIfam" id="NF011430">
    <property type="entry name" value="PRK14861.1"/>
    <property type="match status" value="1"/>
</dbReference>
<keyword evidence="4" id="KW-0812">Transmembrane</keyword>
<accession>A0A1F7RR28</accession>
<organism evidence="9 10">
    <name type="scientific">Candidatus Schekmanbacteria bacterium RBG_16_38_10</name>
    <dbReference type="NCBI Taxonomy" id="1817879"/>
    <lineage>
        <taxon>Bacteria</taxon>
        <taxon>Candidatus Schekmaniibacteriota</taxon>
    </lineage>
</organism>
<evidence type="ECO:0000256" key="1">
    <source>
        <dbReference type="ARBA" id="ARBA00004167"/>
    </source>
</evidence>
<dbReference type="EMBL" id="MGDE01000200">
    <property type="protein sequence ID" value="OGL43983.1"/>
    <property type="molecule type" value="Genomic_DNA"/>
</dbReference>
<keyword evidence="6" id="KW-1133">Transmembrane helix</keyword>
<evidence type="ECO:0000256" key="4">
    <source>
        <dbReference type="ARBA" id="ARBA00022692"/>
    </source>
</evidence>
<gene>
    <name evidence="9" type="ORF">A2W05_04810</name>
</gene>
<proteinExistence type="predicted"/>
<name>A0A1F7RR28_9BACT</name>
<keyword evidence="7" id="KW-0811">Translocation</keyword>
<evidence type="ECO:0000256" key="2">
    <source>
        <dbReference type="ARBA" id="ARBA00022448"/>
    </source>
</evidence>
<reference evidence="9 10" key="1">
    <citation type="journal article" date="2016" name="Nat. Commun.">
        <title>Thousands of microbial genomes shed light on interconnected biogeochemical processes in an aquifer system.</title>
        <authorList>
            <person name="Anantharaman K."/>
            <person name="Brown C.T."/>
            <person name="Hug L.A."/>
            <person name="Sharon I."/>
            <person name="Castelle C.J."/>
            <person name="Probst A.J."/>
            <person name="Thomas B.C."/>
            <person name="Singh A."/>
            <person name="Wilkins M.J."/>
            <person name="Karaoz U."/>
            <person name="Brodie E.L."/>
            <person name="Williams K.H."/>
            <person name="Hubbard S.S."/>
            <person name="Banfield J.F."/>
        </authorList>
    </citation>
    <scope>NUCLEOTIDE SEQUENCE [LARGE SCALE GENOMIC DNA]</scope>
</reference>
<keyword evidence="8" id="KW-0472">Membrane</keyword>